<feature type="transmembrane region" description="Helical" evidence="1">
    <location>
        <begin position="39"/>
        <end position="59"/>
    </location>
</feature>
<feature type="transmembrane region" description="Helical" evidence="1">
    <location>
        <begin position="132"/>
        <end position="156"/>
    </location>
</feature>
<keyword evidence="5" id="KW-1185">Reference proteome</keyword>
<protein>
    <submittedName>
        <fullName evidence="4">Bifunctional diguanylate cyclase/phosphodiesterase</fullName>
    </submittedName>
</protein>
<dbReference type="InterPro" id="IPR050706">
    <property type="entry name" value="Cyclic-di-GMP_PDE-like"/>
</dbReference>
<gene>
    <name evidence="4" type="ORF">ACFY35_37835</name>
</gene>
<feature type="transmembrane region" description="Helical" evidence="1">
    <location>
        <begin position="200"/>
        <end position="221"/>
    </location>
</feature>
<dbReference type="SMART" id="SM00052">
    <property type="entry name" value="EAL"/>
    <property type="match status" value="1"/>
</dbReference>
<dbReference type="Gene3D" id="3.30.70.270">
    <property type="match status" value="1"/>
</dbReference>
<feature type="transmembrane region" description="Helical" evidence="1">
    <location>
        <begin position="168"/>
        <end position="188"/>
    </location>
</feature>
<dbReference type="InterPro" id="IPR001633">
    <property type="entry name" value="EAL_dom"/>
</dbReference>
<evidence type="ECO:0000313" key="4">
    <source>
        <dbReference type="EMBL" id="MFF5295233.1"/>
    </source>
</evidence>
<dbReference type="InterPro" id="IPR035919">
    <property type="entry name" value="EAL_sf"/>
</dbReference>
<dbReference type="Gene3D" id="3.20.20.450">
    <property type="entry name" value="EAL domain"/>
    <property type="match status" value="1"/>
</dbReference>
<dbReference type="SMART" id="SM00267">
    <property type="entry name" value="GGDEF"/>
    <property type="match status" value="1"/>
</dbReference>
<dbReference type="InterPro" id="IPR029787">
    <property type="entry name" value="Nucleotide_cyclase"/>
</dbReference>
<feature type="domain" description="GGDEF" evidence="3">
    <location>
        <begin position="358"/>
        <end position="481"/>
    </location>
</feature>
<feature type="transmembrane region" description="Helical" evidence="1">
    <location>
        <begin position="227"/>
        <end position="247"/>
    </location>
</feature>
<dbReference type="Proteomes" id="UP001602245">
    <property type="component" value="Unassembled WGS sequence"/>
</dbReference>
<dbReference type="SUPFAM" id="SSF141868">
    <property type="entry name" value="EAL domain-like"/>
    <property type="match status" value="1"/>
</dbReference>
<feature type="transmembrane region" description="Helical" evidence="1">
    <location>
        <begin position="100"/>
        <end position="120"/>
    </location>
</feature>
<sequence length="749" mass="78222">MEAQRRRAWYPSIAVVLAVTDVLLILLGTRVGFPKLLVWVPAVAGPALAFAAFRGAGALTGGALRTFWRRLSLGMGTVVVAALSQAIDVSTTRYSGMPPIGARTLLLYVIGTVLAISAMLRLPGGGRSWRQLTTAVLDVAVVAVTAGIAASQYVGWFIDRFGVSASAWWLNIAMMAIAVAGVVVVVKIMSARRSPVPRSALWWLAPVGLCGPLSTVLMSVLSPWPHLNGSAAVLPFVGMFGVLAAYAQRRAMTAGAGGAHPSRSLNPSAHRRGTAVPLVATGLTSVLLATVFVRTGHLTVVQVGGTALLLLLVVARQAVALADNATLLTTVAHQAMHDDLTGLFGRRYFTAAVAGARGPHTVVLIDLKEFRTLNDGLGPDAGDELLVAYASRLGGLAGDGTVVARLGGDEFGLLLAGTQSDVADRVVAANAEPLHAAGHEVLVDVSVGIAEGDAGDLYRRAELALREAMTGTGGSVIRYDASLERELTQRATIAADLRRGLTAGEFHMLYQPIVELPHGRLVGVEALVRWTRADGRVVSPADFIPIAEDTGLIVDLGAWIIDTVCAQAAAWQREHGPEALRSVAVNVSARQLLDPGLPDLVAGALAGHGVPAKLLTVEITETAVFGGGRALATVHALSELGVSLALDDFGTGHSSLGLLRTCPVDAIKVDKSFVDGLGGTPQQEAIVTALTGIAETMGLRTVAEGVETAEQAQRLFELGYRYAQGFLFARPLPPSAIDAMLQQNHHIAA</sequence>
<dbReference type="Pfam" id="PF00990">
    <property type="entry name" value="GGDEF"/>
    <property type="match status" value="1"/>
</dbReference>
<dbReference type="InterPro" id="IPR043128">
    <property type="entry name" value="Rev_trsase/Diguanyl_cyclase"/>
</dbReference>
<dbReference type="EMBL" id="JBIAZU010000007">
    <property type="protein sequence ID" value="MFF5295233.1"/>
    <property type="molecule type" value="Genomic_DNA"/>
</dbReference>
<name>A0ABW6WQB0_9ACTN</name>
<evidence type="ECO:0000256" key="1">
    <source>
        <dbReference type="SAM" id="Phobius"/>
    </source>
</evidence>
<dbReference type="RefSeq" id="WP_020511046.1">
    <property type="nucleotide sequence ID" value="NZ_JBIAZU010000007.1"/>
</dbReference>
<dbReference type="NCBIfam" id="TIGR00254">
    <property type="entry name" value="GGDEF"/>
    <property type="match status" value="1"/>
</dbReference>
<reference evidence="4 5" key="1">
    <citation type="submission" date="2024-10" db="EMBL/GenBank/DDBJ databases">
        <title>The Natural Products Discovery Center: Release of the First 8490 Sequenced Strains for Exploring Actinobacteria Biosynthetic Diversity.</title>
        <authorList>
            <person name="Kalkreuter E."/>
            <person name="Kautsar S.A."/>
            <person name="Yang D."/>
            <person name="Bader C.D."/>
            <person name="Teijaro C.N."/>
            <person name="Fluegel L."/>
            <person name="Davis C.M."/>
            <person name="Simpson J.R."/>
            <person name="Lauterbach L."/>
            <person name="Steele A.D."/>
            <person name="Gui C."/>
            <person name="Meng S."/>
            <person name="Li G."/>
            <person name="Viehrig K."/>
            <person name="Ye F."/>
            <person name="Su P."/>
            <person name="Kiefer A.F."/>
            <person name="Nichols A."/>
            <person name="Cepeda A.J."/>
            <person name="Yan W."/>
            <person name="Fan B."/>
            <person name="Jiang Y."/>
            <person name="Adhikari A."/>
            <person name="Zheng C.-J."/>
            <person name="Schuster L."/>
            <person name="Cowan T.M."/>
            <person name="Smanski M.J."/>
            <person name="Chevrette M.G."/>
            <person name="De Carvalho L.P.S."/>
            <person name="Shen B."/>
        </authorList>
    </citation>
    <scope>NUCLEOTIDE SEQUENCE [LARGE SCALE GENOMIC DNA]</scope>
    <source>
        <strain evidence="4 5">NPDC000087</strain>
    </source>
</reference>
<dbReference type="PROSITE" id="PS50883">
    <property type="entry name" value="EAL"/>
    <property type="match status" value="1"/>
</dbReference>
<dbReference type="CDD" id="cd01948">
    <property type="entry name" value="EAL"/>
    <property type="match status" value="1"/>
</dbReference>
<feature type="transmembrane region" description="Helical" evidence="1">
    <location>
        <begin position="12"/>
        <end position="33"/>
    </location>
</feature>
<dbReference type="PROSITE" id="PS50887">
    <property type="entry name" value="GGDEF"/>
    <property type="match status" value="1"/>
</dbReference>
<feature type="domain" description="EAL" evidence="2">
    <location>
        <begin position="490"/>
        <end position="745"/>
    </location>
</feature>
<comment type="caution">
    <text evidence="4">The sequence shown here is derived from an EMBL/GenBank/DDBJ whole genome shotgun (WGS) entry which is preliminary data.</text>
</comment>
<dbReference type="SUPFAM" id="SSF55073">
    <property type="entry name" value="Nucleotide cyclase"/>
    <property type="match status" value="1"/>
</dbReference>
<evidence type="ECO:0000259" key="3">
    <source>
        <dbReference type="PROSITE" id="PS50887"/>
    </source>
</evidence>
<organism evidence="4 5">
    <name type="scientific">Paractinoplanes globisporus</name>
    <dbReference type="NCBI Taxonomy" id="113565"/>
    <lineage>
        <taxon>Bacteria</taxon>
        <taxon>Bacillati</taxon>
        <taxon>Actinomycetota</taxon>
        <taxon>Actinomycetes</taxon>
        <taxon>Micromonosporales</taxon>
        <taxon>Micromonosporaceae</taxon>
        <taxon>Paractinoplanes</taxon>
    </lineage>
</organism>
<feature type="transmembrane region" description="Helical" evidence="1">
    <location>
        <begin position="299"/>
        <end position="319"/>
    </location>
</feature>
<proteinExistence type="predicted"/>
<feature type="transmembrane region" description="Helical" evidence="1">
    <location>
        <begin position="71"/>
        <end position="88"/>
    </location>
</feature>
<dbReference type="InterPro" id="IPR000160">
    <property type="entry name" value="GGDEF_dom"/>
</dbReference>
<keyword evidence="1" id="KW-0472">Membrane</keyword>
<dbReference type="CDD" id="cd01949">
    <property type="entry name" value="GGDEF"/>
    <property type="match status" value="1"/>
</dbReference>
<accession>A0ABW6WQB0</accession>
<keyword evidence="1" id="KW-0812">Transmembrane</keyword>
<dbReference type="Pfam" id="PF00563">
    <property type="entry name" value="EAL"/>
    <property type="match status" value="1"/>
</dbReference>
<dbReference type="PANTHER" id="PTHR33121:SF70">
    <property type="entry name" value="SIGNALING PROTEIN YKOW"/>
    <property type="match status" value="1"/>
</dbReference>
<evidence type="ECO:0000313" key="5">
    <source>
        <dbReference type="Proteomes" id="UP001602245"/>
    </source>
</evidence>
<dbReference type="PANTHER" id="PTHR33121">
    <property type="entry name" value="CYCLIC DI-GMP PHOSPHODIESTERASE PDEF"/>
    <property type="match status" value="1"/>
</dbReference>
<keyword evidence="1" id="KW-1133">Transmembrane helix</keyword>
<evidence type="ECO:0000259" key="2">
    <source>
        <dbReference type="PROSITE" id="PS50883"/>
    </source>
</evidence>